<organism evidence="1 2">
    <name type="scientific">Elysia crispata</name>
    <name type="common">lettuce slug</name>
    <dbReference type="NCBI Taxonomy" id="231223"/>
    <lineage>
        <taxon>Eukaryota</taxon>
        <taxon>Metazoa</taxon>
        <taxon>Spiralia</taxon>
        <taxon>Lophotrochozoa</taxon>
        <taxon>Mollusca</taxon>
        <taxon>Gastropoda</taxon>
        <taxon>Heterobranchia</taxon>
        <taxon>Euthyneura</taxon>
        <taxon>Panpulmonata</taxon>
        <taxon>Sacoglossa</taxon>
        <taxon>Placobranchoidea</taxon>
        <taxon>Plakobranchidae</taxon>
        <taxon>Elysia</taxon>
    </lineage>
</organism>
<accession>A0AAE1DEB2</accession>
<name>A0AAE1DEB2_9GAST</name>
<dbReference type="Proteomes" id="UP001283361">
    <property type="component" value="Unassembled WGS sequence"/>
</dbReference>
<evidence type="ECO:0000313" key="2">
    <source>
        <dbReference type="Proteomes" id="UP001283361"/>
    </source>
</evidence>
<dbReference type="EMBL" id="JAWDGP010004140">
    <property type="protein sequence ID" value="KAK3767534.1"/>
    <property type="molecule type" value="Genomic_DNA"/>
</dbReference>
<sequence>MFWPAPEDSTCSNQIPEPPKHFAIRHSKDIMIYLHYEEAEDEVCAYPTRTPLTVTGAVVRQQAVRTMSCPHGVGVDYVDTMIRNHTDPC</sequence>
<dbReference type="AlphaFoldDB" id="A0AAE1DEB2"/>
<protein>
    <submittedName>
        <fullName evidence="1">Uncharacterized protein</fullName>
    </submittedName>
</protein>
<keyword evidence="2" id="KW-1185">Reference proteome</keyword>
<gene>
    <name evidence="1" type="ORF">RRG08_003966</name>
</gene>
<reference evidence="1" key="1">
    <citation type="journal article" date="2023" name="G3 (Bethesda)">
        <title>A reference genome for the long-term kleptoplast-retaining sea slug Elysia crispata morphotype clarki.</title>
        <authorList>
            <person name="Eastman K.E."/>
            <person name="Pendleton A.L."/>
            <person name="Shaikh M.A."/>
            <person name="Suttiyut T."/>
            <person name="Ogas R."/>
            <person name="Tomko P."/>
            <person name="Gavelis G."/>
            <person name="Widhalm J.R."/>
            <person name="Wisecaver J.H."/>
        </authorList>
    </citation>
    <scope>NUCLEOTIDE SEQUENCE</scope>
    <source>
        <strain evidence="1">ECLA1</strain>
    </source>
</reference>
<evidence type="ECO:0000313" key="1">
    <source>
        <dbReference type="EMBL" id="KAK3767534.1"/>
    </source>
</evidence>
<proteinExistence type="predicted"/>
<comment type="caution">
    <text evidence="1">The sequence shown here is derived from an EMBL/GenBank/DDBJ whole genome shotgun (WGS) entry which is preliminary data.</text>
</comment>